<name>A0A8H3IN49_9LECA</name>
<comment type="caution">
    <text evidence="2">The sequence shown here is derived from an EMBL/GenBank/DDBJ whole genome shotgun (WGS) entry which is preliminary data.</text>
</comment>
<protein>
    <submittedName>
        <fullName evidence="2">Uncharacterized protein</fullName>
    </submittedName>
</protein>
<dbReference type="EMBL" id="CAJPDR010000128">
    <property type="protein sequence ID" value="CAF9919779.1"/>
    <property type="molecule type" value="Genomic_DNA"/>
</dbReference>
<keyword evidence="3" id="KW-1185">Reference proteome</keyword>
<evidence type="ECO:0000313" key="3">
    <source>
        <dbReference type="Proteomes" id="UP000664203"/>
    </source>
</evidence>
<keyword evidence="1" id="KW-0732">Signal</keyword>
<sequence length="700" mass="77129">MLFPLFYALLTLTAFLPTTIAMGNETILGLPILPVLNVSGTPPATGVAPIPISSRIIALGFIAHGEPIPENEVKNTLDKADQAIADLVHDHPTERITNDRFEYRRPNGNMLISIRTNLGEEITWMELFRILGALSRYMTSGMAGTKKTHYEALEFEIEAIGQEEPNIGLGLVWYFPPTETQVQKRAAIPLPISLINEGTLRLPNLTFPQPSNETLRRLPNTSLALLGANGVEENINFRIPKTSLSLSFYYFGPSIPDRSVKATLQGATAKVRPYLNSPFEMEPIENDSFQWVLPLSREDGVPVAVTVLTYPLHEITWRQLFDILFGLFAFTTTFGTDLAETHYQVLGFRIVDLYSRKLGVGTISYYRSGTGQVAKRVESIDKGILPESPSAPNISSVNPVAVSNSIVYPVANTDITLTFTFLGETPVPPLEIIGALSGAQQKISHSVVQAPNSSIQGNFKDVSVSGRVSTNIFAYPGKLITWKELDYILSGILRFCQDDQDHDRALMFEIDTVQAASRGRVGFGTLLSVESDSIDMEKRVQAANDTTLQLLTNTIVSQPSLTALAVPIPYPIPGTPITLTFNTFRSPIPSIYVNGAFTSALRTIQVQVDHHPNTPIPNDRWERRGAVSKVWITVVAYNGNKISWQELSTVVAAVLRFMTEAGEDRCRELDYFIDKLGGEETGYGSVIYSPDGDVFEETGK</sequence>
<dbReference type="OrthoDB" id="5334949at2759"/>
<feature type="signal peptide" evidence="1">
    <location>
        <begin position="1"/>
        <end position="21"/>
    </location>
</feature>
<feature type="chain" id="PRO_5034500167" evidence="1">
    <location>
        <begin position="22"/>
        <end position="700"/>
    </location>
</feature>
<dbReference type="AlphaFoldDB" id="A0A8H3IN49"/>
<dbReference type="Proteomes" id="UP000664203">
    <property type="component" value="Unassembled WGS sequence"/>
</dbReference>
<accession>A0A8H3IN49</accession>
<organism evidence="2 3">
    <name type="scientific">Alectoria fallacina</name>
    <dbReference type="NCBI Taxonomy" id="1903189"/>
    <lineage>
        <taxon>Eukaryota</taxon>
        <taxon>Fungi</taxon>
        <taxon>Dikarya</taxon>
        <taxon>Ascomycota</taxon>
        <taxon>Pezizomycotina</taxon>
        <taxon>Lecanoromycetes</taxon>
        <taxon>OSLEUM clade</taxon>
        <taxon>Lecanoromycetidae</taxon>
        <taxon>Lecanorales</taxon>
        <taxon>Lecanorineae</taxon>
        <taxon>Parmeliaceae</taxon>
        <taxon>Alectoria</taxon>
    </lineage>
</organism>
<evidence type="ECO:0000256" key="1">
    <source>
        <dbReference type="SAM" id="SignalP"/>
    </source>
</evidence>
<gene>
    <name evidence="2" type="ORF">ALECFALPRED_001294</name>
</gene>
<evidence type="ECO:0000313" key="2">
    <source>
        <dbReference type="EMBL" id="CAF9919779.1"/>
    </source>
</evidence>
<reference evidence="2" key="1">
    <citation type="submission" date="2021-03" db="EMBL/GenBank/DDBJ databases">
        <authorList>
            <person name="Tagirdzhanova G."/>
        </authorList>
    </citation>
    <scope>NUCLEOTIDE SEQUENCE</scope>
</reference>
<proteinExistence type="predicted"/>